<dbReference type="InParanoid" id="A9AV45"/>
<protein>
    <submittedName>
        <fullName evidence="3">Uncharacterized protein</fullName>
    </submittedName>
</protein>
<evidence type="ECO:0000256" key="2">
    <source>
        <dbReference type="SAM" id="SignalP"/>
    </source>
</evidence>
<evidence type="ECO:0000256" key="1">
    <source>
        <dbReference type="SAM" id="MobiDB-lite"/>
    </source>
</evidence>
<reference evidence="3 4" key="1">
    <citation type="journal article" date="2011" name="Stand. Genomic Sci.">
        <title>Complete genome sequence of the filamentous gliding predatory bacterium Herpetosiphon aurantiacus type strain (114-95(T)).</title>
        <authorList>
            <person name="Kiss H."/>
            <person name="Nett M."/>
            <person name="Domin N."/>
            <person name="Martin K."/>
            <person name="Maresca J.A."/>
            <person name="Copeland A."/>
            <person name="Lapidus A."/>
            <person name="Lucas S."/>
            <person name="Berry K.W."/>
            <person name="Glavina Del Rio T."/>
            <person name="Dalin E."/>
            <person name="Tice H."/>
            <person name="Pitluck S."/>
            <person name="Richardson P."/>
            <person name="Bruce D."/>
            <person name="Goodwin L."/>
            <person name="Han C."/>
            <person name="Detter J.C."/>
            <person name="Schmutz J."/>
            <person name="Brettin T."/>
            <person name="Land M."/>
            <person name="Hauser L."/>
            <person name="Kyrpides N.C."/>
            <person name="Ivanova N."/>
            <person name="Goker M."/>
            <person name="Woyke T."/>
            <person name="Klenk H.P."/>
            <person name="Bryant D.A."/>
        </authorList>
    </citation>
    <scope>NUCLEOTIDE SEQUENCE [LARGE SCALE GENOMIC DNA]</scope>
    <source>
        <strain evidence="4">ATCC 23779 / DSM 785 / 114-95</strain>
    </source>
</reference>
<dbReference type="BioCyc" id="HAUR316274:GHYA-478-MONOMER"/>
<keyword evidence="2" id="KW-0732">Signal</keyword>
<name>A9AV45_HERA2</name>
<dbReference type="KEGG" id="hau:Haur_0472"/>
<feature type="chain" id="PRO_5002734352" evidence="2">
    <location>
        <begin position="25"/>
        <end position="76"/>
    </location>
</feature>
<keyword evidence="4" id="KW-1185">Reference proteome</keyword>
<organism evidence="3 4">
    <name type="scientific">Herpetosiphon aurantiacus (strain ATCC 23779 / DSM 785 / 114-95)</name>
    <dbReference type="NCBI Taxonomy" id="316274"/>
    <lineage>
        <taxon>Bacteria</taxon>
        <taxon>Bacillati</taxon>
        <taxon>Chloroflexota</taxon>
        <taxon>Chloroflexia</taxon>
        <taxon>Herpetosiphonales</taxon>
        <taxon>Herpetosiphonaceae</taxon>
        <taxon>Herpetosiphon</taxon>
    </lineage>
</organism>
<feature type="signal peptide" evidence="2">
    <location>
        <begin position="1"/>
        <end position="24"/>
    </location>
</feature>
<proteinExistence type="predicted"/>
<gene>
    <name evidence="3" type="ordered locus">Haur_0472</name>
</gene>
<sequence>MRKQILASLLVLAILAGCSTTGSAPTTAPVVSQPTSAAPAATPATYPTPAEGNVVVEPTLEPAQYPVPQAYPAPTP</sequence>
<feature type="region of interest" description="Disordered" evidence="1">
    <location>
        <begin position="21"/>
        <end position="51"/>
    </location>
</feature>
<dbReference type="EMBL" id="CP000875">
    <property type="protein sequence ID" value="ABX03123.1"/>
    <property type="molecule type" value="Genomic_DNA"/>
</dbReference>
<evidence type="ECO:0000313" key="4">
    <source>
        <dbReference type="Proteomes" id="UP000000787"/>
    </source>
</evidence>
<feature type="compositionally biased region" description="Low complexity" evidence="1">
    <location>
        <begin position="28"/>
        <end position="50"/>
    </location>
</feature>
<dbReference type="PROSITE" id="PS51257">
    <property type="entry name" value="PROKAR_LIPOPROTEIN"/>
    <property type="match status" value="1"/>
</dbReference>
<dbReference type="HOGENOM" id="CLU_2649496_0_0_0"/>
<evidence type="ECO:0000313" key="3">
    <source>
        <dbReference type="EMBL" id="ABX03123.1"/>
    </source>
</evidence>
<dbReference type="STRING" id="316274.Haur_0472"/>
<accession>A9AV45</accession>
<dbReference type="AlphaFoldDB" id="A9AV45"/>
<dbReference type="Proteomes" id="UP000000787">
    <property type="component" value="Chromosome"/>
</dbReference>